<comment type="similarity">
    <text evidence="1">Belongs to the glycosyltransferase 2 family.</text>
</comment>
<evidence type="ECO:0000256" key="3">
    <source>
        <dbReference type="ARBA" id="ARBA00022679"/>
    </source>
</evidence>
<sequence length="378" mass="43129">MFTDANYPTLTVGIPTYNESSHIERVIRGFLATDYPNLIEVFIADGGSTDNTENIVKELSLEDSRVKFVHNHLKIQSAGLNIIIEKCKGEIFLRADAHSDYAHDYIEQSVETLIKTKALNAGGAQRFVAKNSFQAAVALASKSILGNGGARYRDPNYEGFVDTVYLGCFWRSTLLELSKTNTAYAELPVNEDFDLNLRLSKIVFNNIQVTNQDTDINPKSISRNPRAIYQSKKIKTWYYPRKTWNALLLQYFKYGRGRYLTSSKHPWISQIRGIIPFTVISLAVLMLVIDLSFPQLGLPIEILFLCGICLTFLDSFRLNWQFRKTFSAEIWRGDANAKPSFLILWFSCGVVLLTMPIAHCVGYAYQLIRHRFYRVEGW</sequence>
<name>A0A926UW49_9CYAN</name>
<feature type="transmembrane region" description="Helical" evidence="4">
    <location>
        <begin position="341"/>
        <end position="365"/>
    </location>
</feature>
<dbReference type="Pfam" id="PF00535">
    <property type="entry name" value="Glycos_transf_2"/>
    <property type="match status" value="1"/>
</dbReference>
<keyword evidence="4" id="KW-0812">Transmembrane</keyword>
<dbReference type="EMBL" id="JACJPY010000042">
    <property type="protein sequence ID" value="MBD2151105.1"/>
    <property type="molecule type" value="Genomic_DNA"/>
</dbReference>
<keyword evidence="4" id="KW-1133">Transmembrane helix</keyword>
<dbReference type="RefSeq" id="WP_190351497.1">
    <property type="nucleotide sequence ID" value="NZ_JACJPY010000042.1"/>
</dbReference>
<dbReference type="PANTHER" id="PTHR43630:SF1">
    <property type="entry name" value="POLY-BETA-1,6-N-ACETYL-D-GLUCOSAMINE SYNTHASE"/>
    <property type="match status" value="1"/>
</dbReference>
<dbReference type="InterPro" id="IPR029044">
    <property type="entry name" value="Nucleotide-diphossugar_trans"/>
</dbReference>
<organism evidence="6 7">
    <name type="scientific">Pseudanabaena cinerea FACHB-1277</name>
    <dbReference type="NCBI Taxonomy" id="2949581"/>
    <lineage>
        <taxon>Bacteria</taxon>
        <taxon>Bacillati</taxon>
        <taxon>Cyanobacteriota</taxon>
        <taxon>Cyanophyceae</taxon>
        <taxon>Pseudanabaenales</taxon>
        <taxon>Pseudanabaenaceae</taxon>
        <taxon>Pseudanabaena</taxon>
        <taxon>Pseudanabaena cinerea</taxon>
    </lineage>
</organism>
<reference evidence="6" key="1">
    <citation type="journal article" date="2015" name="ISME J.">
        <title>Draft Genome Sequence of Streptomyces incarnatus NRRL8089, which Produces the Nucleoside Antibiotic Sinefungin.</title>
        <authorList>
            <person name="Oshima K."/>
            <person name="Hattori M."/>
            <person name="Shimizu H."/>
            <person name="Fukuda K."/>
            <person name="Nemoto M."/>
            <person name="Inagaki K."/>
            <person name="Tamura T."/>
        </authorList>
    </citation>
    <scope>NUCLEOTIDE SEQUENCE</scope>
    <source>
        <strain evidence="6">FACHB-1277</strain>
    </source>
</reference>
<evidence type="ECO:0000313" key="6">
    <source>
        <dbReference type="EMBL" id="MBD2151105.1"/>
    </source>
</evidence>
<evidence type="ECO:0000259" key="5">
    <source>
        <dbReference type="Pfam" id="PF00535"/>
    </source>
</evidence>
<feature type="transmembrane region" description="Helical" evidence="4">
    <location>
        <begin position="274"/>
        <end position="296"/>
    </location>
</feature>
<evidence type="ECO:0000256" key="1">
    <source>
        <dbReference type="ARBA" id="ARBA00006739"/>
    </source>
</evidence>
<dbReference type="SUPFAM" id="SSF53448">
    <property type="entry name" value="Nucleotide-diphospho-sugar transferases"/>
    <property type="match status" value="1"/>
</dbReference>
<dbReference type="GO" id="GO:0016757">
    <property type="term" value="F:glycosyltransferase activity"/>
    <property type="evidence" value="ECO:0007669"/>
    <property type="project" value="UniProtKB-KW"/>
</dbReference>
<evidence type="ECO:0000256" key="2">
    <source>
        <dbReference type="ARBA" id="ARBA00022676"/>
    </source>
</evidence>
<keyword evidence="3" id="KW-0808">Transferase</keyword>
<evidence type="ECO:0000313" key="7">
    <source>
        <dbReference type="Proteomes" id="UP000631421"/>
    </source>
</evidence>
<dbReference type="InterPro" id="IPR001173">
    <property type="entry name" value="Glyco_trans_2-like"/>
</dbReference>
<accession>A0A926UW49</accession>
<evidence type="ECO:0000256" key="4">
    <source>
        <dbReference type="SAM" id="Phobius"/>
    </source>
</evidence>
<keyword evidence="2" id="KW-0328">Glycosyltransferase</keyword>
<dbReference type="Proteomes" id="UP000631421">
    <property type="component" value="Unassembled WGS sequence"/>
</dbReference>
<keyword evidence="4" id="KW-0472">Membrane</keyword>
<feature type="transmembrane region" description="Helical" evidence="4">
    <location>
        <begin position="302"/>
        <end position="320"/>
    </location>
</feature>
<keyword evidence="7" id="KW-1185">Reference proteome</keyword>
<gene>
    <name evidence="6" type="ORF">H6F44_13390</name>
</gene>
<comment type="caution">
    <text evidence="6">The sequence shown here is derived from an EMBL/GenBank/DDBJ whole genome shotgun (WGS) entry which is preliminary data.</text>
</comment>
<dbReference type="Gene3D" id="3.90.550.10">
    <property type="entry name" value="Spore Coat Polysaccharide Biosynthesis Protein SpsA, Chain A"/>
    <property type="match status" value="1"/>
</dbReference>
<feature type="domain" description="Glycosyltransferase 2-like" evidence="5">
    <location>
        <begin position="11"/>
        <end position="138"/>
    </location>
</feature>
<protein>
    <submittedName>
        <fullName evidence="6">Glycosyltransferase</fullName>
    </submittedName>
</protein>
<reference evidence="6" key="2">
    <citation type="submission" date="2020-08" db="EMBL/GenBank/DDBJ databases">
        <authorList>
            <person name="Chen M."/>
            <person name="Teng W."/>
            <person name="Zhao L."/>
            <person name="Hu C."/>
            <person name="Zhou Y."/>
            <person name="Han B."/>
            <person name="Song L."/>
            <person name="Shu W."/>
        </authorList>
    </citation>
    <scope>NUCLEOTIDE SEQUENCE</scope>
    <source>
        <strain evidence="6">FACHB-1277</strain>
    </source>
</reference>
<dbReference type="PANTHER" id="PTHR43630">
    <property type="entry name" value="POLY-BETA-1,6-N-ACETYL-D-GLUCOSAMINE SYNTHASE"/>
    <property type="match status" value="1"/>
</dbReference>
<dbReference type="AlphaFoldDB" id="A0A926UW49"/>
<proteinExistence type="inferred from homology"/>